<reference evidence="1 2" key="1">
    <citation type="submission" date="2016-10" db="EMBL/GenBank/DDBJ databases">
        <authorList>
            <person name="de Groot N.N."/>
        </authorList>
    </citation>
    <scope>NUCLEOTIDE SEQUENCE [LARGE SCALE GENOMIC DNA]</scope>
    <source>
        <strain evidence="1 2">DSM 5522</strain>
    </source>
</reference>
<dbReference type="Proteomes" id="UP000198838">
    <property type="component" value="Unassembled WGS sequence"/>
</dbReference>
<dbReference type="RefSeq" id="WP_177205627.1">
    <property type="nucleotide sequence ID" value="NZ_FOJY01000012.1"/>
</dbReference>
<evidence type="ECO:0000313" key="1">
    <source>
        <dbReference type="EMBL" id="SFB18327.1"/>
    </source>
</evidence>
<protein>
    <recommendedName>
        <fullName evidence="3">Carbohydrate-binding domain-containing protein</fullName>
    </recommendedName>
</protein>
<gene>
    <name evidence="1" type="ORF">SAMN05216249_11210</name>
</gene>
<dbReference type="STRING" id="1120918.SAMN05216249_11210"/>
<dbReference type="AlphaFoldDB" id="A0A1I0YZ56"/>
<sequence length="548" mass="57798">MKNKYIKGFLVVLCIIALTLSVSRCSKINNDMTTSSSDSEEVTKVSNVVIDDEFSDKLSEGSYDEDGATTIVVTDNKVNIDGEGAEYSNNELKITAGKTYIISGESEDINILVNSSDEENVVLVLNNVNFTSKDGAVINCQSAKNLVITLAPDTENSLTDSSTRSDENTDVKAAVFSKDDLIINGSGSLSVKANYKNGIQSKDDIQILGGKISITTAGNGIVGKDKVAIKDGTITINSKEDGIKATNSEDDSKGYIYITGGDISIECSKDGIQAETDVIIEGGSFSIESNDDAIHSNINVTINGGTFEIASGDDGIHADENLVVEKGDITVTASYEGLEATVITINDGELNITATDDGLNSAEASASTTDEFDMKNRKSFGGGFEEVSEKAHIYINGGNLKISSGGDGIDSNGTIEINGGNTIVEGPENDGNTAVDYSGNLLINGGSIAATGSSGMFEAPSDDSGQYTIAMTFEKNYDVKTTITIKDSSGNVIEEISPDKSFAALIYSSSKLLSQETYTLSIGDSYSEEVTITEKINGSYKQGMFGKK</sequence>
<evidence type="ECO:0008006" key="3">
    <source>
        <dbReference type="Google" id="ProtNLM"/>
    </source>
</evidence>
<dbReference type="Pfam" id="PF14262">
    <property type="entry name" value="Cthe_2159"/>
    <property type="match status" value="2"/>
</dbReference>
<name>A0A1I0YZ56_9FIRM</name>
<keyword evidence="2" id="KW-1185">Reference proteome</keyword>
<evidence type="ECO:0000313" key="2">
    <source>
        <dbReference type="Proteomes" id="UP000198838"/>
    </source>
</evidence>
<proteinExistence type="predicted"/>
<dbReference type="EMBL" id="FOJY01000012">
    <property type="protein sequence ID" value="SFB18327.1"/>
    <property type="molecule type" value="Genomic_DNA"/>
</dbReference>
<dbReference type="InterPro" id="IPR025584">
    <property type="entry name" value="Cthe_2159"/>
</dbReference>
<accession>A0A1I0YZ56</accession>
<organism evidence="1 2">
    <name type="scientific">Acetitomaculum ruminis DSM 5522</name>
    <dbReference type="NCBI Taxonomy" id="1120918"/>
    <lineage>
        <taxon>Bacteria</taxon>
        <taxon>Bacillati</taxon>
        <taxon>Bacillota</taxon>
        <taxon>Clostridia</taxon>
        <taxon>Lachnospirales</taxon>
        <taxon>Lachnospiraceae</taxon>
        <taxon>Acetitomaculum</taxon>
    </lineage>
</organism>